<evidence type="ECO:0000313" key="1">
    <source>
        <dbReference type="EMBL" id="KAK9503160.1"/>
    </source>
</evidence>
<gene>
    <name evidence="1" type="ORF">O3M35_011788</name>
</gene>
<keyword evidence="2" id="KW-1185">Reference proteome</keyword>
<protein>
    <submittedName>
        <fullName evidence="1">Uncharacterized protein</fullName>
    </submittedName>
</protein>
<accession>A0AAW1D497</accession>
<reference evidence="1 2" key="1">
    <citation type="submission" date="2022-12" db="EMBL/GenBank/DDBJ databases">
        <title>Chromosome-level genome assembly of true bugs.</title>
        <authorList>
            <person name="Ma L."/>
            <person name="Li H."/>
        </authorList>
    </citation>
    <scope>NUCLEOTIDE SEQUENCE [LARGE SCALE GENOMIC DNA]</scope>
    <source>
        <strain evidence="1">Lab_2022b</strain>
    </source>
</reference>
<sequence>MSPHVMARKLYNKIPEEVREMNKNQFKKAIHRFLVMNSFYDIKEVLDTKWSAGQFHID</sequence>
<comment type="caution">
    <text evidence="1">The sequence shown here is derived from an EMBL/GenBank/DDBJ whole genome shotgun (WGS) entry which is preliminary data.</text>
</comment>
<dbReference type="Proteomes" id="UP001461498">
    <property type="component" value="Unassembled WGS sequence"/>
</dbReference>
<name>A0AAW1D497_9HEMI</name>
<proteinExistence type="predicted"/>
<organism evidence="1 2">
    <name type="scientific">Rhynocoris fuscipes</name>
    <dbReference type="NCBI Taxonomy" id="488301"/>
    <lineage>
        <taxon>Eukaryota</taxon>
        <taxon>Metazoa</taxon>
        <taxon>Ecdysozoa</taxon>
        <taxon>Arthropoda</taxon>
        <taxon>Hexapoda</taxon>
        <taxon>Insecta</taxon>
        <taxon>Pterygota</taxon>
        <taxon>Neoptera</taxon>
        <taxon>Paraneoptera</taxon>
        <taxon>Hemiptera</taxon>
        <taxon>Heteroptera</taxon>
        <taxon>Panheteroptera</taxon>
        <taxon>Cimicomorpha</taxon>
        <taxon>Reduviidae</taxon>
        <taxon>Harpactorinae</taxon>
        <taxon>Harpactorini</taxon>
        <taxon>Rhynocoris</taxon>
    </lineage>
</organism>
<dbReference type="EMBL" id="JAPXFL010000008">
    <property type="protein sequence ID" value="KAK9503160.1"/>
    <property type="molecule type" value="Genomic_DNA"/>
</dbReference>
<dbReference type="AlphaFoldDB" id="A0AAW1D497"/>
<evidence type="ECO:0000313" key="2">
    <source>
        <dbReference type="Proteomes" id="UP001461498"/>
    </source>
</evidence>